<organism evidence="1">
    <name type="scientific">marine sediment metagenome</name>
    <dbReference type="NCBI Taxonomy" id="412755"/>
    <lineage>
        <taxon>unclassified sequences</taxon>
        <taxon>metagenomes</taxon>
        <taxon>ecological metagenomes</taxon>
    </lineage>
</organism>
<accession>A0A0F9AWW3</accession>
<gene>
    <name evidence="1" type="ORF">LCGC14_2860460</name>
</gene>
<name>A0A0F9AWW3_9ZZZZ</name>
<comment type="caution">
    <text evidence="1">The sequence shown here is derived from an EMBL/GenBank/DDBJ whole genome shotgun (WGS) entry which is preliminary data.</text>
</comment>
<proteinExistence type="predicted"/>
<reference evidence="1" key="1">
    <citation type="journal article" date="2015" name="Nature">
        <title>Complex archaea that bridge the gap between prokaryotes and eukaryotes.</title>
        <authorList>
            <person name="Spang A."/>
            <person name="Saw J.H."/>
            <person name="Jorgensen S.L."/>
            <person name="Zaremba-Niedzwiedzka K."/>
            <person name="Martijn J."/>
            <person name="Lind A.E."/>
            <person name="van Eijk R."/>
            <person name="Schleper C."/>
            <person name="Guy L."/>
            <person name="Ettema T.J."/>
        </authorList>
    </citation>
    <scope>NUCLEOTIDE SEQUENCE</scope>
</reference>
<dbReference type="AlphaFoldDB" id="A0A0F9AWW3"/>
<feature type="non-terminal residue" evidence="1">
    <location>
        <position position="1"/>
    </location>
</feature>
<evidence type="ECO:0000313" key="1">
    <source>
        <dbReference type="EMBL" id="KKK76756.1"/>
    </source>
</evidence>
<dbReference type="EMBL" id="LAZR01055267">
    <property type="protein sequence ID" value="KKK76756.1"/>
    <property type="molecule type" value="Genomic_DNA"/>
</dbReference>
<protein>
    <submittedName>
        <fullName evidence="1">Uncharacterized protein</fullName>
    </submittedName>
</protein>
<sequence>TIVAAKEMGYKTLGFDNNRDYKEKYLYEIRKSYLKKFELE</sequence>